<keyword evidence="1" id="KW-0175">Coiled coil</keyword>
<accession>A0A011UZ27</accession>
<evidence type="ECO:0000256" key="1">
    <source>
        <dbReference type="SAM" id="Coils"/>
    </source>
</evidence>
<proteinExistence type="predicted"/>
<protein>
    <recommendedName>
        <fullName evidence="4">Toxic anion resistance protein</fullName>
    </recommendedName>
</protein>
<dbReference type="EMBL" id="JEOB01000004">
    <property type="protein sequence ID" value="EXM38447.1"/>
    <property type="molecule type" value="Genomic_DNA"/>
</dbReference>
<gene>
    <name evidence="2" type="ORF">RASY3_13735</name>
</gene>
<sequence>MLKTIKTYTSDMMSFELLPSYALDVQKRIADTSDMIFKLQHNRMPEKAISILTLASQQLQVNGLSRYKGYVGAISYARLIDKAEKADKEAQKISESFQKIYIGLCKENMLLDTMKKVLENSITEIQAASDALSENMKNIPNNADWKYYQILADKRLNDLILSKNIASQSIFMISGMYTRNSEMSQRIESLKVNTLVLWRAGIEALRNTPDKDNMDKVCGIEDVISAAIANIIK</sequence>
<organism evidence="2 3">
    <name type="scientific">Ruminococcus albus SY3</name>
    <dbReference type="NCBI Taxonomy" id="1341156"/>
    <lineage>
        <taxon>Bacteria</taxon>
        <taxon>Bacillati</taxon>
        <taxon>Bacillota</taxon>
        <taxon>Clostridia</taxon>
        <taxon>Eubacteriales</taxon>
        <taxon>Oscillospiraceae</taxon>
        <taxon>Ruminococcus</taxon>
    </lineage>
</organism>
<feature type="coiled-coil region" evidence="1">
    <location>
        <begin position="76"/>
        <end position="135"/>
    </location>
</feature>
<dbReference type="Proteomes" id="UP000021369">
    <property type="component" value="Unassembled WGS sequence"/>
</dbReference>
<dbReference type="PATRIC" id="fig|1341156.4.peg.3771"/>
<evidence type="ECO:0000313" key="2">
    <source>
        <dbReference type="EMBL" id="EXM38447.1"/>
    </source>
</evidence>
<dbReference type="RefSeq" id="WP_037289123.1">
    <property type="nucleotide sequence ID" value="NZ_JEOB01000004.1"/>
</dbReference>
<dbReference type="AlphaFoldDB" id="A0A011UZ27"/>
<name>A0A011UZ27_RUMAL</name>
<evidence type="ECO:0008006" key="4">
    <source>
        <dbReference type="Google" id="ProtNLM"/>
    </source>
</evidence>
<reference evidence="2 3" key="1">
    <citation type="submission" date="2013-06" db="EMBL/GenBank/DDBJ databases">
        <title>Rumen cellulosomics: divergent fiber-degrading strategies revealed by comparative genome-wide analysis of six Ruminococcal strains.</title>
        <authorList>
            <person name="Dassa B."/>
            <person name="Borovok I."/>
            <person name="Lamed R."/>
            <person name="Flint H."/>
            <person name="Yeoman C.J."/>
            <person name="White B."/>
            <person name="Bayer E.A."/>
        </authorList>
    </citation>
    <scope>NUCLEOTIDE SEQUENCE [LARGE SCALE GENOMIC DNA]</scope>
    <source>
        <strain evidence="2 3">SY3</strain>
    </source>
</reference>
<keyword evidence="3" id="KW-1185">Reference proteome</keyword>
<evidence type="ECO:0000313" key="3">
    <source>
        <dbReference type="Proteomes" id="UP000021369"/>
    </source>
</evidence>
<comment type="caution">
    <text evidence="2">The sequence shown here is derived from an EMBL/GenBank/DDBJ whole genome shotgun (WGS) entry which is preliminary data.</text>
</comment>